<dbReference type="InterPro" id="IPR050498">
    <property type="entry name" value="Ycf3"/>
</dbReference>
<dbReference type="PANTHER" id="PTHR44858">
    <property type="entry name" value="TETRATRICOPEPTIDE REPEAT PROTEIN 6"/>
    <property type="match status" value="1"/>
</dbReference>
<evidence type="ECO:0000313" key="5">
    <source>
        <dbReference type="Proteomes" id="UP000198393"/>
    </source>
</evidence>
<feature type="repeat" description="TPR" evidence="3">
    <location>
        <begin position="663"/>
        <end position="696"/>
    </location>
</feature>
<dbReference type="InterPro" id="IPR019734">
    <property type="entry name" value="TPR_rpt"/>
</dbReference>
<dbReference type="PANTHER" id="PTHR44858:SF1">
    <property type="entry name" value="UDP-N-ACETYLGLUCOSAMINE--PEPTIDE N-ACETYLGLUCOSAMINYLTRANSFERASE SPINDLY-RELATED"/>
    <property type="match status" value="1"/>
</dbReference>
<proteinExistence type="predicted"/>
<feature type="repeat" description="TPR" evidence="3">
    <location>
        <begin position="458"/>
        <end position="491"/>
    </location>
</feature>
<feature type="repeat" description="TPR" evidence="3">
    <location>
        <begin position="424"/>
        <end position="457"/>
    </location>
</feature>
<feature type="repeat" description="TPR" evidence="3">
    <location>
        <begin position="629"/>
        <end position="662"/>
    </location>
</feature>
<dbReference type="SMART" id="SM00028">
    <property type="entry name" value="TPR"/>
    <property type="match status" value="9"/>
</dbReference>
<reference evidence="4 5" key="1">
    <citation type="submission" date="2017-06" db="EMBL/GenBank/DDBJ databases">
        <authorList>
            <person name="Kim H.J."/>
            <person name="Triplett B.A."/>
        </authorList>
    </citation>
    <scope>NUCLEOTIDE SEQUENCE [LARGE SCALE GENOMIC DNA]</scope>
    <source>
        <strain evidence="4 5">DSM 19307</strain>
    </source>
</reference>
<protein>
    <submittedName>
        <fullName evidence="4">Tfp pilus assembly protein PilF</fullName>
    </submittedName>
</protein>
<dbReference type="Proteomes" id="UP000198393">
    <property type="component" value="Unassembled WGS sequence"/>
</dbReference>
<dbReference type="Gene3D" id="2.50.20.10">
    <property type="entry name" value="Lipoprotein localisation LolA/LolB/LppX"/>
    <property type="match status" value="1"/>
</dbReference>
<dbReference type="Pfam" id="PF13181">
    <property type="entry name" value="TPR_8"/>
    <property type="match status" value="5"/>
</dbReference>
<feature type="repeat" description="TPR" evidence="3">
    <location>
        <begin position="595"/>
        <end position="628"/>
    </location>
</feature>
<keyword evidence="1" id="KW-0677">Repeat</keyword>
<dbReference type="SUPFAM" id="SSF48452">
    <property type="entry name" value="TPR-like"/>
    <property type="match status" value="1"/>
</dbReference>
<evidence type="ECO:0000256" key="2">
    <source>
        <dbReference type="ARBA" id="ARBA00022803"/>
    </source>
</evidence>
<dbReference type="Pfam" id="PF13432">
    <property type="entry name" value="TPR_16"/>
    <property type="match status" value="1"/>
</dbReference>
<name>A0A239IZX6_EKHLU</name>
<dbReference type="InterPro" id="IPR011990">
    <property type="entry name" value="TPR-like_helical_dom_sf"/>
</dbReference>
<dbReference type="EMBL" id="FZPD01000003">
    <property type="protein sequence ID" value="SNS99130.1"/>
    <property type="molecule type" value="Genomic_DNA"/>
</dbReference>
<accession>A0A239IZX6</accession>
<evidence type="ECO:0000313" key="4">
    <source>
        <dbReference type="EMBL" id="SNS99130.1"/>
    </source>
</evidence>
<evidence type="ECO:0000256" key="3">
    <source>
        <dbReference type="PROSITE-ProRule" id="PRU00339"/>
    </source>
</evidence>
<dbReference type="Gene3D" id="1.25.40.10">
    <property type="entry name" value="Tetratricopeptide repeat domain"/>
    <property type="match status" value="4"/>
</dbReference>
<dbReference type="OrthoDB" id="1523318at2"/>
<gene>
    <name evidence="4" type="ORF">SAMN05421640_1918</name>
</gene>
<feature type="repeat" description="TPR" evidence="3">
    <location>
        <begin position="492"/>
        <end position="525"/>
    </location>
</feature>
<dbReference type="AlphaFoldDB" id="A0A239IZX6"/>
<sequence length="743" mass="84812">MRQISIISLLLVSSLGFNHCIFSQSLKAKDVEGLWYGNYYLTTGTNYELIVEIKALRKSQVEVQLYYPSYFNSKYKAIGVINQDSVLIGSTSVTQGVGNFLVDYDDQMLLAFDGSTLKGTYLVNGEIFADVSLENESVIDENQRSVYRNLINESNQKFGQSLVGNELRLDIDSLSQVAIENVASFNNLNVSTMLIEGNVTAGGIEFPARMEFHMPESMYIELDFQGQKFLKVSNEVINWEYDPFNDELTIDSLSEETDNNKADNSYDNFIGTLASSIEGGFKISNVQKSFLNKMEAYRLTLEKDNEKRYFSIDPKTANLLRQEVAGKVNSYGNYQTFEGIPIPTSTTEFQSNGQVLEFTFDNFQFNISLDTNKLKIPEHLKGKIKPTNNPNAYTDKAGVYFNEGEYEEAKKYYELAIKSQGEAGWIYHRIGKCSHRLGSYYEAIGFYQKAISIDPEDAVYYNDMGLSKYDLGDYKNALIDFEKALSIDSNMAVTHSNKANSYYFLNEKEKAFESFSKAIELDSSNANFYANHGIVGVEVGIYSEARNSLKSAINLSYDNSAKMYNWIGISFYREEVYDSAVMYFTEAININDTQYNYVKNLAMAYYELDKMDKAQLYFEDALELNNEDDDLLNYLGLTFYNMGDYDGANYYFNKAITINSKNATYYDNRAYTYEQLGSYTKAIEDLTTSIQLYPDDAEVFYRRGLIYKLQHNNFNACQDFKKAAEMEHEEAEEAFKNCKISDG</sequence>
<organism evidence="4 5">
    <name type="scientific">Ekhidna lutea</name>
    <dbReference type="NCBI Taxonomy" id="447679"/>
    <lineage>
        <taxon>Bacteria</taxon>
        <taxon>Pseudomonadati</taxon>
        <taxon>Bacteroidota</taxon>
        <taxon>Cytophagia</taxon>
        <taxon>Cytophagales</taxon>
        <taxon>Reichenbachiellaceae</taxon>
        <taxon>Ekhidna</taxon>
    </lineage>
</organism>
<feature type="repeat" description="TPR" evidence="3">
    <location>
        <begin position="561"/>
        <end position="594"/>
    </location>
</feature>
<dbReference type="RefSeq" id="WP_089356641.1">
    <property type="nucleotide sequence ID" value="NZ_FZPD01000003.1"/>
</dbReference>
<evidence type="ECO:0000256" key="1">
    <source>
        <dbReference type="ARBA" id="ARBA00022737"/>
    </source>
</evidence>
<feature type="repeat" description="TPR" evidence="3">
    <location>
        <begin position="390"/>
        <end position="423"/>
    </location>
</feature>
<keyword evidence="2 3" id="KW-0802">TPR repeat</keyword>
<keyword evidence="5" id="KW-1185">Reference proteome</keyword>
<dbReference type="PROSITE" id="PS50005">
    <property type="entry name" value="TPR"/>
    <property type="match status" value="8"/>
</dbReference>